<evidence type="ECO:0000259" key="3">
    <source>
        <dbReference type="Pfam" id="PF17782"/>
    </source>
</evidence>
<reference evidence="4 5" key="1">
    <citation type="submission" date="2017-09" db="EMBL/GenBank/DDBJ databases">
        <title>Bacterial strain isolated from the female urinary microbiota.</title>
        <authorList>
            <person name="Thomas-White K."/>
            <person name="Kumar N."/>
            <person name="Forster S."/>
            <person name="Putonti C."/>
            <person name="Lawley T."/>
            <person name="Wolfe A.J."/>
        </authorList>
    </citation>
    <scope>NUCLEOTIDE SEQUENCE [LARGE SCALE GENOMIC DNA]</scope>
    <source>
        <strain evidence="4 5">UMB0744</strain>
    </source>
</reference>
<dbReference type="RefSeq" id="WP_022864063.1">
    <property type="nucleotide sequence ID" value="NZ_JASOZV010000033.1"/>
</dbReference>
<dbReference type="InterPro" id="IPR036388">
    <property type="entry name" value="WH-like_DNA-bd_sf"/>
</dbReference>
<dbReference type="EMBL" id="PNGC01000001">
    <property type="protein sequence ID" value="PMB90622.1"/>
    <property type="molecule type" value="Genomic_DNA"/>
</dbReference>
<dbReference type="Pfam" id="PF02481">
    <property type="entry name" value="DNA_processg_A"/>
    <property type="match status" value="1"/>
</dbReference>
<sequence length="395" mass="42458">MEREVNMDDNYQYQLACASWSQLTEAGDSAADLLLNELGPVAALKIARRAAGDDPGRWHTYLPVELLRRTGADKWDQSFARWRSRLEALDLPALEKLLAKGRFKLVTRRDPDWPAAFNNLSDAPWALWAIGDTSLMNQESNKTVAMVGARAVSALGHDIATELAWRCAGEGMTLVSGGAYGVDCLVHQACLRAQTPTISLLAGGLDRPYPAANSDMFKRISSSGLLLSQYPPGARPTRWRFLDRNRLIAALAGATVVVQAGFRSGALNTARHAIELGRQVGAVPGPINQPEWAGSNQLIRDGATLITGAQDVLEMVAPLGTVNTERGRVESGYLDGLDPLSGRILDATPLRSPASLEAIARASGAAIEEVAAVMGNLEMEGRVIQIAGKWKKTGV</sequence>
<dbReference type="Gene3D" id="3.40.50.450">
    <property type="match status" value="1"/>
</dbReference>
<feature type="domain" description="DprA winged helix" evidence="3">
    <location>
        <begin position="336"/>
        <end position="389"/>
    </location>
</feature>
<dbReference type="Proteomes" id="UP000243201">
    <property type="component" value="Unassembled WGS sequence"/>
</dbReference>
<keyword evidence="5" id="KW-1185">Reference proteome</keyword>
<proteinExistence type="inferred from homology"/>
<accession>A0ABX4UTC9</accession>
<dbReference type="SUPFAM" id="SSF102405">
    <property type="entry name" value="MCP/YpsA-like"/>
    <property type="match status" value="1"/>
</dbReference>
<dbReference type="PANTHER" id="PTHR43022:SF1">
    <property type="entry name" value="PROTEIN SMF"/>
    <property type="match status" value="1"/>
</dbReference>
<dbReference type="PANTHER" id="PTHR43022">
    <property type="entry name" value="PROTEIN SMF"/>
    <property type="match status" value="1"/>
</dbReference>
<comment type="caution">
    <text evidence="4">The sequence shown here is derived from an EMBL/GenBank/DDBJ whole genome shotgun (WGS) entry which is preliminary data.</text>
</comment>
<dbReference type="InterPro" id="IPR003488">
    <property type="entry name" value="DprA"/>
</dbReference>
<evidence type="ECO:0000259" key="2">
    <source>
        <dbReference type="Pfam" id="PF02481"/>
    </source>
</evidence>
<dbReference type="InterPro" id="IPR041614">
    <property type="entry name" value="DprA_WH"/>
</dbReference>
<evidence type="ECO:0000256" key="1">
    <source>
        <dbReference type="ARBA" id="ARBA00006525"/>
    </source>
</evidence>
<dbReference type="Gene3D" id="1.10.10.10">
    <property type="entry name" value="Winged helix-like DNA-binding domain superfamily/Winged helix DNA-binding domain"/>
    <property type="match status" value="1"/>
</dbReference>
<organism evidence="4 5">
    <name type="scientific">Varibaculum cambriense</name>
    <dbReference type="NCBI Taxonomy" id="184870"/>
    <lineage>
        <taxon>Bacteria</taxon>
        <taxon>Bacillati</taxon>
        <taxon>Actinomycetota</taxon>
        <taxon>Actinomycetes</taxon>
        <taxon>Actinomycetales</taxon>
        <taxon>Actinomycetaceae</taxon>
        <taxon>Varibaculum</taxon>
    </lineage>
</organism>
<name>A0ABX4UTC9_9ACTO</name>
<feature type="domain" description="Smf/DprA SLOG" evidence="2">
    <location>
        <begin position="104"/>
        <end position="316"/>
    </location>
</feature>
<comment type="similarity">
    <text evidence="1">Belongs to the DprA/Smf family.</text>
</comment>
<evidence type="ECO:0000313" key="4">
    <source>
        <dbReference type="EMBL" id="PMB90622.1"/>
    </source>
</evidence>
<protein>
    <submittedName>
        <fullName evidence="4">DNA-protecting protein DprA</fullName>
    </submittedName>
</protein>
<dbReference type="NCBIfam" id="TIGR00732">
    <property type="entry name" value="dprA"/>
    <property type="match status" value="1"/>
</dbReference>
<gene>
    <name evidence="4" type="primary">dprA</name>
    <name evidence="4" type="ORF">CJ240_02505</name>
</gene>
<dbReference type="InterPro" id="IPR057666">
    <property type="entry name" value="DrpA_SLOG"/>
</dbReference>
<dbReference type="Pfam" id="PF17782">
    <property type="entry name" value="WHD_DprA"/>
    <property type="match status" value="1"/>
</dbReference>
<evidence type="ECO:0000313" key="5">
    <source>
        <dbReference type="Proteomes" id="UP000243201"/>
    </source>
</evidence>